<dbReference type="OrthoDB" id="6332945at2"/>
<gene>
    <name evidence="2" type="ORF">E5672_17095</name>
</gene>
<dbReference type="EMBL" id="SWCO01000010">
    <property type="protein sequence ID" value="TKB01526.1"/>
    <property type="molecule type" value="Genomic_DNA"/>
</dbReference>
<sequence>MVNKKGIILALALTGYSICVFADSAALNNAATKLCDKSKMCVGQEMSANDEFPPEMKAMMLNMVEEICGQYMSIADLGDEHELIEPATECLNSMANQGCDALLNSDEETAACKRYSELAENY</sequence>
<reference evidence="2 3" key="1">
    <citation type="submission" date="2019-04" db="EMBL/GenBank/DDBJ databases">
        <title>Alteromonas portus sp. nov., an alginate lyase-excreting marine bacterium.</title>
        <authorList>
            <person name="Huang H."/>
            <person name="Mo K."/>
            <person name="Bao S."/>
        </authorList>
    </citation>
    <scope>NUCLEOTIDE SEQUENCE [LARGE SCALE GENOMIC DNA]</scope>
    <source>
        <strain evidence="2 3">HB161718</strain>
    </source>
</reference>
<evidence type="ECO:0000313" key="3">
    <source>
        <dbReference type="Proteomes" id="UP000305471"/>
    </source>
</evidence>
<comment type="caution">
    <text evidence="2">The sequence shown here is derived from an EMBL/GenBank/DDBJ whole genome shotgun (WGS) entry which is preliminary data.</text>
</comment>
<dbReference type="RefSeq" id="WP_136783355.1">
    <property type="nucleotide sequence ID" value="NZ_SWCO01000010.1"/>
</dbReference>
<proteinExistence type="predicted"/>
<accession>A0A4V5NQ25</accession>
<name>A0A4V5NQ25_9ALTE</name>
<organism evidence="2 3">
    <name type="scientific">Alteromonas portus</name>
    <dbReference type="NCBI Taxonomy" id="2565549"/>
    <lineage>
        <taxon>Bacteria</taxon>
        <taxon>Pseudomonadati</taxon>
        <taxon>Pseudomonadota</taxon>
        <taxon>Gammaproteobacteria</taxon>
        <taxon>Alteromonadales</taxon>
        <taxon>Alteromonadaceae</taxon>
        <taxon>Alteromonas/Salinimonas group</taxon>
        <taxon>Alteromonas</taxon>
    </lineage>
</organism>
<keyword evidence="3" id="KW-1185">Reference proteome</keyword>
<dbReference type="AlphaFoldDB" id="A0A4V5NQ25"/>
<feature type="signal peptide" evidence="1">
    <location>
        <begin position="1"/>
        <end position="22"/>
    </location>
</feature>
<keyword evidence="1" id="KW-0732">Signal</keyword>
<evidence type="ECO:0000256" key="1">
    <source>
        <dbReference type="SAM" id="SignalP"/>
    </source>
</evidence>
<protein>
    <submittedName>
        <fullName evidence="2">Uncharacterized protein</fullName>
    </submittedName>
</protein>
<evidence type="ECO:0000313" key="2">
    <source>
        <dbReference type="EMBL" id="TKB01526.1"/>
    </source>
</evidence>
<dbReference type="Proteomes" id="UP000305471">
    <property type="component" value="Unassembled WGS sequence"/>
</dbReference>
<feature type="chain" id="PRO_5020786019" evidence="1">
    <location>
        <begin position="23"/>
        <end position="122"/>
    </location>
</feature>